<dbReference type="InterPro" id="IPR002549">
    <property type="entry name" value="AI-2E-like"/>
</dbReference>
<keyword evidence="8" id="KW-1185">Reference proteome</keyword>
<feature type="transmembrane region" description="Helical" evidence="6">
    <location>
        <begin position="144"/>
        <end position="163"/>
    </location>
</feature>
<evidence type="ECO:0008006" key="9">
    <source>
        <dbReference type="Google" id="ProtNLM"/>
    </source>
</evidence>
<feature type="transmembrane region" description="Helical" evidence="6">
    <location>
        <begin position="299"/>
        <end position="325"/>
    </location>
</feature>
<dbReference type="EMBL" id="NRRV01000008">
    <property type="protein sequence ID" value="MBK1630058.1"/>
    <property type="molecule type" value="Genomic_DNA"/>
</dbReference>
<dbReference type="PANTHER" id="PTHR21716:SF64">
    <property type="entry name" value="AI-2 TRANSPORT PROTEIN TQSA"/>
    <property type="match status" value="1"/>
</dbReference>
<comment type="caution">
    <text evidence="7">The sequence shown here is derived from an EMBL/GenBank/DDBJ whole genome shotgun (WGS) entry which is preliminary data.</text>
</comment>
<reference evidence="7 8" key="1">
    <citation type="journal article" date="2020" name="Microorganisms">
        <title>Osmotic Adaptation and Compatible Solute Biosynthesis of Phototrophic Bacteria as Revealed from Genome Analyses.</title>
        <authorList>
            <person name="Imhoff J.F."/>
            <person name="Rahn T."/>
            <person name="Kunzel S."/>
            <person name="Keller A."/>
            <person name="Neulinger S.C."/>
        </authorList>
    </citation>
    <scope>NUCLEOTIDE SEQUENCE [LARGE SCALE GENOMIC DNA]</scope>
    <source>
        <strain evidence="7 8">DSM 6210</strain>
    </source>
</reference>
<name>A0ABS1CEB4_9GAMM</name>
<evidence type="ECO:0000256" key="6">
    <source>
        <dbReference type="SAM" id="Phobius"/>
    </source>
</evidence>
<gene>
    <name evidence="7" type="ORF">CKO31_04745</name>
</gene>
<dbReference type="RefSeq" id="WP_200234531.1">
    <property type="nucleotide sequence ID" value="NZ_NRRV01000008.1"/>
</dbReference>
<feature type="transmembrane region" description="Helical" evidence="6">
    <location>
        <begin position="65"/>
        <end position="87"/>
    </location>
</feature>
<keyword evidence="4 6" id="KW-1133">Transmembrane helix</keyword>
<feature type="transmembrane region" description="Helical" evidence="6">
    <location>
        <begin position="261"/>
        <end position="279"/>
    </location>
</feature>
<evidence type="ECO:0000256" key="1">
    <source>
        <dbReference type="ARBA" id="ARBA00004141"/>
    </source>
</evidence>
<dbReference type="Pfam" id="PF01594">
    <property type="entry name" value="AI-2E_transport"/>
    <property type="match status" value="1"/>
</dbReference>
<proteinExistence type="inferred from homology"/>
<protein>
    <recommendedName>
        <fullName evidence="9">AI-2E family transporter</fullName>
    </recommendedName>
</protein>
<feature type="transmembrane region" description="Helical" evidence="6">
    <location>
        <begin position="226"/>
        <end position="254"/>
    </location>
</feature>
<accession>A0ABS1CEB4</accession>
<dbReference type="Proteomes" id="UP000748752">
    <property type="component" value="Unassembled WGS sequence"/>
</dbReference>
<dbReference type="PANTHER" id="PTHR21716">
    <property type="entry name" value="TRANSMEMBRANE PROTEIN"/>
    <property type="match status" value="1"/>
</dbReference>
<evidence type="ECO:0000256" key="5">
    <source>
        <dbReference type="ARBA" id="ARBA00023136"/>
    </source>
</evidence>
<organism evidence="7 8">
    <name type="scientific">Thiohalocapsa halophila</name>
    <dbReference type="NCBI Taxonomy" id="69359"/>
    <lineage>
        <taxon>Bacteria</taxon>
        <taxon>Pseudomonadati</taxon>
        <taxon>Pseudomonadota</taxon>
        <taxon>Gammaproteobacteria</taxon>
        <taxon>Chromatiales</taxon>
        <taxon>Chromatiaceae</taxon>
        <taxon>Thiohalocapsa</taxon>
    </lineage>
</organism>
<comment type="similarity">
    <text evidence="2">Belongs to the autoinducer-2 exporter (AI-2E) (TC 2.A.86) family.</text>
</comment>
<evidence type="ECO:0000256" key="2">
    <source>
        <dbReference type="ARBA" id="ARBA00009773"/>
    </source>
</evidence>
<sequence length="360" mass="38275">MSIQAQFSPPARGLIIAGAVALIITLLHMANPILSPLLLAVFLAIVATPPLRWMRRKGVPKWGALALIAFVLLDAGSLLALLTTGALEGFRDSFPTYQERFMLLSQQAGGFLERFGMEHSQEAIPDLFAPQKIVGLVRLMLSNASGALAMGFLVLLAVMFILLEAPSMQTKLKVAFKPSPEAEARINQLLARLNRYMAIKALTSLATGVVIWAWLTFLGVDFAPLWGVLAFLLNFVPTVGSIIAAVPPVLMALVQLGLTEAVLAALGFLVVNIGVGNFVEPRIMGRGLGISTLAVFISLLFWGWLFGLVGMFLAVPLTATLIAALDASPHTRALAIMLGPELKASNGSPAAPGEATESDD</sequence>
<evidence type="ECO:0000313" key="7">
    <source>
        <dbReference type="EMBL" id="MBK1630058.1"/>
    </source>
</evidence>
<evidence type="ECO:0000313" key="8">
    <source>
        <dbReference type="Proteomes" id="UP000748752"/>
    </source>
</evidence>
<feature type="transmembrane region" description="Helical" evidence="6">
    <location>
        <begin position="12"/>
        <end position="30"/>
    </location>
</feature>
<keyword evidence="5 6" id="KW-0472">Membrane</keyword>
<keyword evidence="3 6" id="KW-0812">Transmembrane</keyword>
<evidence type="ECO:0000256" key="3">
    <source>
        <dbReference type="ARBA" id="ARBA00022692"/>
    </source>
</evidence>
<feature type="transmembrane region" description="Helical" evidence="6">
    <location>
        <begin position="201"/>
        <end position="220"/>
    </location>
</feature>
<evidence type="ECO:0000256" key="4">
    <source>
        <dbReference type="ARBA" id="ARBA00022989"/>
    </source>
</evidence>
<comment type="subcellular location">
    <subcellularLocation>
        <location evidence="1">Membrane</location>
        <topology evidence="1">Multi-pass membrane protein</topology>
    </subcellularLocation>
</comment>